<reference evidence="1" key="1">
    <citation type="submission" date="2014-11" db="EMBL/GenBank/DDBJ databases">
        <authorList>
            <person name="Amaro Gonzalez C."/>
        </authorList>
    </citation>
    <scope>NUCLEOTIDE SEQUENCE</scope>
</reference>
<evidence type="ECO:0000313" key="1">
    <source>
        <dbReference type="EMBL" id="JAH14317.1"/>
    </source>
</evidence>
<dbReference type="EMBL" id="GBXM01094260">
    <property type="protein sequence ID" value="JAH14317.1"/>
    <property type="molecule type" value="Transcribed_RNA"/>
</dbReference>
<reference evidence="1" key="2">
    <citation type="journal article" date="2015" name="Fish Shellfish Immunol.">
        <title>Early steps in the European eel (Anguilla anguilla)-Vibrio vulnificus interaction in the gills: Role of the RtxA13 toxin.</title>
        <authorList>
            <person name="Callol A."/>
            <person name="Pajuelo D."/>
            <person name="Ebbesson L."/>
            <person name="Teles M."/>
            <person name="MacKenzie S."/>
            <person name="Amaro C."/>
        </authorList>
    </citation>
    <scope>NUCLEOTIDE SEQUENCE</scope>
</reference>
<name>A0A0E9QCV3_ANGAN</name>
<sequence length="29" mass="3415">MGLPYLLGSLEVFFRIRIQCPLFCRVSQQ</sequence>
<proteinExistence type="predicted"/>
<protein>
    <submittedName>
        <fullName evidence="1">Uncharacterized protein</fullName>
    </submittedName>
</protein>
<dbReference type="AlphaFoldDB" id="A0A0E9QCV3"/>
<accession>A0A0E9QCV3</accession>
<organism evidence="1">
    <name type="scientific">Anguilla anguilla</name>
    <name type="common">European freshwater eel</name>
    <name type="synonym">Muraena anguilla</name>
    <dbReference type="NCBI Taxonomy" id="7936"/>
    <lineage>
        <taxon>Eukaryota</taxon>
        <taxon>Metazoa</taxon>
        <taxon>Chordata</taxon>
        <taxon>Craniata</taxon>
        <taxon>Vertebrata</taxon>
        <taxon>Euteleostomi</taxon>
        <taxon>Actinopterygii</taxon>
        <taxon>Neopterygii</taxon>
        <taxon>Teleostei</taxon>
        <taxon>Anguilliformes</taxon>
        <taxon>Anguillidae</taxon>
        <taxon>Anguilla</taxon>
    </lineage>
</organism>